<reference evidence="1 2" key="1">
    <citation type="submission" date="2019-01" db="EMBL/GenBank/DDBJ databases">
        <authorList>
            <person name="Ferrante I. M."/>
        </authorList>
    </citation>
    <scope>NUCLEOTIDE SEQUENCE [LARGE SCALE GENOMIC DNA]</scope>
    <source>
        <strain evidence="1 2">B856</strain>
    </source>
</reference>
<sequence length="222" mass="24968">MTIRNRIEIVFAPLPEEERDVDRSGAKEFAHRTANQFRNSVTTSIKDGACVGEICHLVDWDKERFMESVSLRSMNNEIDEDMTGGKTSIIVFLISCGPDGSVHRNVRKTTKWFKEQQQTLQLKEKSSSKAEAVESDGIITVSIFALLGHSVCKTSAEQMADEVFSPGRRLAKAIQNCMTASQSIPTGDTRLQNFVLETQIELEPPEEKFDAWIKLWADSLKI</sequence>
<accession>A0A448YXL4</accession>
<proteinExistence type="predicted"/>
<evidence type="ECO:0000313" key="2">
    <source>
        <dbReference type="Proteomes" id="UP000291116"/>
    </source>
</evidence>
<dbReference type="EMBL" id="CAACVS010000032">
    <property type="protein sequence ID" value="VEU34552.1"/>
    <property type="molecule type" value="Genomic_DNA"/>
</dbReference>
<dbReference type="Proteomes" id="UP000291116">
    <property type="component" value="Unassembled WGS sequence"/>
</dbReference>
<evidence type="ECO:0000313" key="1">
    <source>
        <dbReference type="EMBL" id="VEU34552.1"/>
    </source>
</evidence>
<keyword evidence="2" id="KW-1185">Reference proteome</keyword>
<organism evidence="1 2">
    <name type="scientific">Pseudo-nitzschia multistriata</name>
    <dbReference type="NCBI Taxonomy" id="183589"/>
    <lineage>
        <taxon>Eukaryota</taxon>
        <taxon>Sar</taxon>
        <taxon>Stramenopiles</taxon>
        <taxon>Ochrophyta</taxon>
        <taxon>Bacillariophyta</taxon>
        <taxon>Bacillariophyceae</taxon>
        <taxon>Bacillariophycidae</taxon>
        <taxon>Bacillariales</taxon>
        <taxon>Bacillariaceae</taxon>
        <taxon>Pseudo-nitzschia</taxon>
    </lineage>
</organism>
<protein>
    <submittedName>
        <fullName evidence="1">Uncharacterized protein</fullName>
    </submittedName>
</protein>
<dbReference type="AlphaFoldDB" id="A0A448YXL4"/>
<name>A0A448YXL4_9STRA</name>
<gene>
    <name evidence="1" type="ORF">PSNMU_V1.4_AUG-EV-PASAV3_0012600</name>
</gene>